<organism evidence="1 2">
    <name type="scientific">Rhododendron molle</name>
    <name type="common">Chinese azalea</name>
    <name type="synonym">Azalea mollis</name>
    <dbReference type="NCBI Taxonomy" id="49168"/>
    <lineage>
        <taxon>Eukaryota</taxon>
        <taxon>Viridiplantae</taxon>
        <taxon>Streptophyta</taxon>
        <taxon>Embryophyta</taxon>
        <taxon>Tracheophyta</taxon>
        <taxon>Spermatophyta</taxon>
        <taxon>Magnoliopsida</taxon>
        <taxon>eudicotyledons</taxon>
        <taxon>Gunneridae</taxon>
        <taxon>Pentapetalae</taxon>
        <taxon>asterids</taxon>
        <taxon>Ericales</taxon>
        <taxon>Ericaceae</taxon>
        <taxon>Ericoideae</taxon>
        <taxon>Rhodoreae</taxon>
        <taxon>Rhododendron</taxon>
    </lineage>
</organism>
<evidence type="ECO:0000313" key="1">
    <source>
        <dbReference type="EMBL" id="KAI8540004.1"/>
    </source>
</evidence>
<accession>A0ACC0MHD4</accession>
<gene>
    <name evidence="1" type="ORF">RHMOL_Rhmol09G0227400</name>
</gene>
<comment type="caution">
    <text evidence="1">The sequence shown here is derived from an EMBL/GenBank/DDBJ whole genome shotgun (WGS) entry which is preliminary data.</text>
</comment>
<reference evidence="1" key="1">
    <citation type="submission" date="2022-02" db="EMBL/GenBank/DDBJ databases">
        <title>Plant Genome Project.</title>
        <authorList>
            <person name="Zhang R.-G."/>
        </authorList>
    </citation>
    <scope>NUCLEOTIDE SEQUENCE</scope>
    <source>
        <strain evidence="1">AT1</strain>
    </source>
</reference>
<dbReference type="EMBL" id="CM046396">
    <property type="protein sequence ID" value="KAI8540004.1"/>
    <property type="molecule type" value="Genomic_DNA"/>
</dbReference>
<sequence length="93" mass="10759">MVAVQEEYQTVIFESDCKSLITETEARCPWEVEAVAKDIKEWAKTRNWSFNWCRRVQNRASHWIAGKCLNRNLLLFLGCIPPGLNSILCNDLS</sequence>
<evidence type="ECO:0000313" key="2">
    <source>
        <dbReference type="Proteomes" id="UP001062846"/>
    </source>
</evidence>
<dbReference type="Proteomes" id="UP001062846">
    <property type="component" value="Chromosome 9"/>
</dbReference>
<keyword evidence="2" id="KW-1185">Reference proteome</keyword>
<protein>
    <submittedName>
        <fullName evidence="1">Uncharacterized protein</fullName>
    </submittedName>
</protein>
<proteinExistence type="predicted"/>
<name>A0ACC0MHD4_RHOML</name>